<feature type="domain" description="Antirepressor protein C-terminal" evidence="1">
    <location>
        <begin position="56"/>
        <end position="107"/>
    </location>
</feature>
<name>A0A7T4N206_9BURK</name>
<dbReference type="InterPro" id="IPR005039">
    <property type="entry name" value="Ant_C"/>
</dbReference>
<dbReference type="RefSeq" id="WP_042321692.1">
    <property type="nucleotide sequence ID" value="NZ_CP066075.1"/>
</dbReference>
<dbReference type="KEGG" id="pgis:I6I06_16145"/>
<proteinExistence type="predicted"/>
<dbReference type="EMBL" id="CP066075">
    <property type="protein sequence ID" value="QQC63801.1"/>
    <property type="molecule type" value="Genomic_DNA"/>
</dbReference>
<dbReference type="AlphaFoldDB" id="A0A7T4N206"/>
<protein>
    <submittedName>
        <fullName evidence="2">Phage antirepressor KilAC domain-containing protein</fullName>
    </submittedName>
</protein>
<dbReference type="Pfam" id="PF03374">
    <property type="entry name" value="ANT"/>
    <property type="match status" value="1"/>
</dbReference>
<dbReference type="Proteomes" id="UP000595610">
    <property type="component" value="Chromosome 1"/>
</dbReference>
<reference evidence="2 3" key="1">
    <citation type="submission" date="2020-12" db="EMBL/GenBank/DDBJ databases">
        <title>FDA dAtabase for Regulatory Grade micrObial Sequences (FDA-ARGOS): Supporting development and validation of Infectious Disease Dx tests.</title>
        <authorList>
            <person name="Nelson B."/>
            <person name="Plummer A."/>
            <person name="Tallon L."/>
            <person name="Sadzewicz L."/>
            <person name="Zhao X."/>
            <person name="Boylan J."/>
            <person name="Ott S."/>
            <person name="Bowen H."/>
            <person name="Vavikolanu K."/>
            <person name="Mehta A."/>
            <person name="Aluvathingal J."/>
            <person name="Nadendla S."/>
            <person name="Myers T."/>
            <person name="Yan Y."/>
            <person name="Sichtig H."/>
        </authorList>
    </citation>
    <scope>NUCLEOTIDE SEQUENCE [LARGE SCALE GENOMIC DNA]</scope>
    <source>
        <strain evidence="2 3">FDAARGOS_1049</strain>
    </source>
</reference>
<evidence type="ECO:0000313" key="3">
    <source>
        <dbReference type="Proteomes" id="UP000595610"/>
    </source>
</evidence>
<evidence type="ECO:0000259" key="1">
    <source>
        <dbReference type="Pfam" id="PF03374"/>
    </source>
</evidence>
<accession>A0A7T4N206</accession>
<keyword evidence="3" id="KW-1185">Reference proteome</keyword>
<gene>
    <name evidence="2" type="ORF">I6I06_16145</name>
</gene>
<sequence length="139" mass="15551">MGNRATGRLAKRIAKWTRIAERHGLKMPEPELVQRIVDEHATREAEIRRTRDQIAGCRSVTNVARMLGMRRSALFEWLQGAGWLRRRHGGGWHATSHALSEGWAVQRGTGAVSWPQITTAGFQELARHLGVNPVANPTT</sequence>
<evidence type="ECO:0000313" key="2">
    <source>
        <dbReference type="EMBL" id="QQC63801.1"/>
    </source>
</evidence>
<organism evidence="2 3">
    <name type="scientific">Paraburkholderia ginsengisoli</name>
    <dbReference type="NCBI Taxonomy" id="311231"/>
    <lineage>
        <taxon>Bacteria</taxon>
        <taxon>Pseudomonadati</taxon>
        <taxon>Pseudomonadota</taxon>
        <taxon>Betaproteobacteria</taxon>
        <taxon>Burkholderiales</taxon>
        <taxon>Burkholderiaceae</taxon>
        <taxon>Paraburkholderia</taxon>
    </lineage>
</organism>
<dbReference type="GO" id="GO:0003677">
    <property type="term" value="F:DNA binding"/>
    <property type="evidence" value="ECO:0007669"/>
    <property type="project" value="InterPro"/>
</dbReference>